<proteinExistence type="predicted"/>
<protein>
    <submittedName>
        <fullName evidence="2">Uncharacterized protein</fullName>
    </submittedName>
</protein>
<sequence>MMGRAALAFAISFCLCIIYGNCMSIEMVKRNIHNELKMSYKSMMEETKDNLYQLSVSKEHNSAKIQIWYGVQKGQRNLNETDSQIIVDFNQKIIAYQAKANCTALTFKQKLKVHELLLAILGDPAFESDVEIPDEFLHLFSRLHEAGSDVQADFNVNKATGMIADFKFVSESKNALIGEYRVVRLSNVDKFDKAFFIIPPACSGV</sequence>
<evidence type="ECO:0000256" key="1">
    <source>
        <dbReference type="SAM" id="SignalP"/>
    </source>
</evidence>
<feature type="signal peptide" evidence="1">
    <location>
        <begin position="1"/>
        <end position="24"/>
    </location>
</feature>
<name>A0A7S3N4G9_9SPIT</name>
<reference evidence="2" key="1">
    <citation type="submission" date="2021-01" db="EMBL/GenBank/DDBJ databases">
        <authorList>
            <person name="Corre E."/>
            <person name="Pelletier E."/>
            <person name="Niang G."/>
            <person name="Scheremetjew M."/>
            <person name="Finn R."/>
            <person name="Kale V."/>
            <person name="Holt S."/>
            <person name="Cochrane G."/>
            <person name="Meng A."/>
            <person name="Brown T."/>
            <person name="Cohen L."/>
        </authorList>
    </citation>
    <scope>NUCLEOTIDE SEQUENCE</scope>
    <source>
        <strain evidence="2">FSP1.4</strain>
    </source>
</reference>
<evidence type="ECO:0000313" key="2">
    <source>
        <dbReference type="EMBL" id="CAE0341289.1"/>
    </source>
</evidence>
<dbReference type="EMBL" id="HBII01000523">
    <property type="protein sequence ID" value="CAE0341289.1"/>
    <property type="molecule type" value="Transcribed_RNA"/>
</dbReference>
<feature type="chain" id="PRO_5031493624" evidence="1">
    <location>
        <begin position="25"/>
        <end position="205"/>
    </location>
</feature>
<organism evidence="2">
    <name type="scientific">Euplotes harpa</name>
    <dbReference type="NCBI Taxonomy" id="151035"/>
    <lineage>
        <taxon>Eukaryota</taxon>
        <taxon>Sar</taxon>
        <taxon>Alveolata</taxon>
        <taxon>Ciliophora</taxon>
        <taxon>Intramacronucleata</taxon>
        <taxon>Spirotrichea</taxon>
        <taxon>Hypotrichia</taxon>
        <taxon>Euplotida</taxon>
        <taxon>Euplotidae</taxon>
        <taxon>Euplotes</taxon>
    </lineage>
</organism>
<dbReference type="AlphaFoldDB" id="A0A7S3N4G9"/>
<gene>
    <name evidence="2" type="ORF">EHAR0213_LOCUS196</name>
</gene>
<accession>A0A7S3N4G9</accession>
<keyword evidence="1" id="KW-0732">Signal</keyword>